<dbReference type="Pfam" id="PF08281">
    <property type="entry name" value="Sigma70_r4_2"/>
    <property type="match status" value="1"/>
</dbReference>
<keyword evidence="5" id="KW-0804">Transcription</keyword>
<organism evidence="8 9">
    <name type="scientific">Robiginitalea myxolifaciens</name>
    <dbReference type="NCBI Taxonomy" id="400055"/>
    <lineage>
        <taxon>Bacteria</taxon>
        <taxon>Pseudomonadati</taxon>
        <taxon>Bacteroidota</taxon>
        <taxon>Flavobacteriia</taxon>
        <taxon>Flavobacteriales</taxon>
        <taxon>Flavobacteriaceae</taxon>
        <taxon>Robiginitalea</taxon>
    </lineage>
</organism>
<dbReference type="Proteomes" id="UP000199534">
    <property type="component" value="Unassembled WGS sequence"/>
</dbReference>
<dbReference type="RefSeq" id="WP_143099907.1">
    <property type="nucleotide sequence ID" value="NZ_FOYQ01000001.1"/>
</dbReference>
<dbReference type="PANTHER" id="PTHR43133:SF8">
    <property type="entry name" value="RNA POLYMERASE SIGMA FACTOR HI_1459-RELATED"/>
    <property type="match status" value="1"/>
</dbReference>
<evidence type="ECO:0000256" key="5">
    <source>
        <dbReference type="ARBA" id="ARBA00023163"/>
    </source>
</evidence>
<dbReference type="GO" id="GO:0016987">
    <property type="term" value="F:sigma factor activity"/>
    <property type="evidence" value="ECO:0007669"/>
    <property type="project" value="UniProtKB-KW"/>
</dbReference>
<dbReference type="GO" id="GO:0003677">
    <property type="term" value="F:DNA binding"/>
    <property type="evidence" value="ECO:0007669"/>
    <property type="project" value="UniProtKB-KW"/>
</dbReference>
<dbReference type="InterPro" id="IPR036388">
    <property type="entry name" value="WH-like_DNA-bd_sf"/>
</dbReference>
<evidence type="ECO:0000256" key="2">
    <source>
        <dbReference type="ARBA" id="ARBA00023015"/>
    </source>
</evidence>
<dbReference type="AlphaFoldDB" id="A0A1I6FUD6"/>
<dbReference type="InterPro" id="IPR039425">
    <property type="entry name" value="RNA_pol_sigma-70-like"/>
</dbReference>
<dbReference type="Gene3D" id="1.10.10.10">
    <property type="entry name" value="Winged helix-like DNA-binding domain superfamily/Winged helix DNA-binding domain"/>
    <property type="match status" value="1"/>
</dbReference>
<gene>
    <name evidence="8" type="ORF">SAMN04490243_0672</name>
</gene>
<dbReference type="STRING" id="400055.SAMN04490243_0672"/>
<evidence type="ECO:0000259" key="6">
    <source>
        <dbReference type="Pfam" id="PF04542"/>
    </source>
</evidence>
<accession>A0A1I6FUD6</accession>
<evidence type="ECO:0000256" key="3">
    <source>
        <dbReference type="ARBA" id="ARBA00023082"/>
    </source>
</evidence>
<dbReference type="OrthoDB" id="9798255at2"/>
<evidence type="ECO:0000256" key="4">
    <source>
        <dbReference type="ARBA" id="ARBA00023125"/>
    </source>
</evidence>
<evidence type="ECO:0000259" key="7">
    <source>
        <dbReference type="Pfam" id="PF08281"/>
    </source>
</evidence>
<dbReference type="PANTHER" id="PTHR43133">
    <property type="entry name" value="RNA POLYMERASE ECF-TYPE SIGMA FACTO"/>
    <property type="match status" value="1"/>
</dbReference>
<dbReference type="InterPro" id="IPR007627">
    <property type="entry name" value="RNA_pol_sigma70_r2"/>
</dbReference>
<dbReference type="CDD" id="cd06171">
    <property type="entry name" value="Sigma70_r4"/>
    <property type="match status" value="1"/>
</dbReference>
<sequence>MNAPTDMSLMQQVQGGDLRKMGVLYQRYNRKLFGYFYKMNGDAALSEDLVQNLFIRLIDYRHTFSGSGSFASWVFRTARNLQYDHFKANGKHPVSYTGEPWQLSKSAAVLAEDEGVREGLIRDLRNAMDSLPAEQREILVLSKLRGLTFIEIASILDCTEGAAKVRAHRALKALREIMIKTVE</sequence>
<keyword evidence="9" id="KW-1185">Reference proteome</keyword>
<dbReference type="SUPFAM" id="SSF88659">
    <property type="entry name" value="Sigma3 and sigma4 domains of RNA polymerase sigma factors"/>
    <property type="match status" value="1"/>
</dbReference>
<comment type="similarity">
    <text evidence="1">Belongs to the sigma-70 factor family. ECF subfamily.</text>
</comment>
<evidence type="ECO:0000313" key="9">
    <source>
        <dbReference type="Proteomes" id="UP000199534"/>
    </source>
</evidence>
<feature type="domain" description="RNA polymerase sigma factor 70 region 4 type 2" evidence="7">
    <location>
        <begin position="122"/>
        <end position="174"/>
    </location>
</feature>
<evidence type="ECO:0000256" key="1">
    <source>
        <dbReference type="ARBA" id="ARBA00010641"/>
    </source>
</evidence>
<dbReference type="Gene3D" id="1.10.1740.10">
    <property type="match status" value="1"/>
</dbReference>
<feature type="domain" description="RNA polymerase sigma-70 region 2" evidence="6">
    <location>
        <begin position="24"/>
        <end position="90"/>
    </location>
</feature>
<dbReference type="InterPro" id="IPR013325">
    <property type="entry name" value="RNA_pol_sigma_r2"/>
</dbReference>
<dbReference type="InterPro" id="IPR014284">
    <property type="entry name" value="RNA_pol_sigma-70_dom"/>
</dbReference>
<dbReference type="SUPFAM" id="SSF88946">
    <property type="entry name" value="Sigma2 domain of RNA polymerase sigma factors"/>
    <property type="match status" value="1"/>
</dbReference>
<dbReference type="GO" id="GO:0006352">
    <property type="term" value="P:DNA-templated transcription initiation"/>
    <property type="evidence" value="ECO:0007669"/>
    <property type="project" value="InterPro"/>
</dbReference>
<keyword evidence="3" id="KW-0731">Sigma factor</keyword>
<dbReference type="EMBL" id="FOYQ01000001">
    <property type="protein sequence ID" value="SFR33427.1"/>
    <property type="molecule type" value="Genomic_DNA"/>
</dbReference>
<proteinExistence type="inferred from homology"/>
<keyword evidence="2" id="KW-0805">Transcription regulation</keyword>
<dbReference type="Pfam" id="PF04542">
    <property type="entry name" value="Sigma70_r2"/>
    <property type="match status" value="1"/>
</dbReference>
<protein>
    <submittedName>
        <fullName evidence="8">RNA polymerase sigma-70 factor, ECF subfamily</fullName>
    </submittedName>
</protein>
<name>A0A1I6FUD6_9FLAO</name>
<keyword evidence="4" id="KW-0238">DNA-binding</keyword>
<dbReference type="NCBIfam" id="TIGR02937">
    <property type="entry name" value="sigma70-ECF"/>
    <property type="match status" value="1"/>
</dbReference>
<evidence type="ECO:0000313" key="8">
    <source>
        <dbReference type="EMBL" id="SFR33427.1"/>
    </source>
</evidence>
<dbReference type="InterPro" id="IPR013324">
    <property type="entry name" value="RNA_pol_sigma_r3/r4-like"/>
</dbReference>
<dbReference type="InterPro" id="IPR013249">
    <property type="entry name" value="RNA_pol_sigma70_r4_t2"/>
</dbReference>
<reference evidence="8 9" key="1">
    <citation type="submission" date="2016-10" db="EMBL/GenBank/DDBJ databases">
        <authorList>
            <person name="de Groot N.N."/>
        </authorList>
    </citation>
    <scope>NUCLEOTIDE SEQUENCE [LARGE SCALE GENOMIC DNA]</scope>
    <source>
        <strain evidence="8 9">DSM 21019</strain>
    </source>
</reference>